<reference evidence="2 3" key="1">
    <citation type="journal article" date="2017" name="Nat. Ecol. Evol.">
        <title>Scallop genome provides insights into evolution of bilaterian karyotype and development.</title>
        <authorList>
            <person name="Wang S."/>
            <person name="Zhang J."/>
            <person name="Jiao W."/>
            <person name="Li J."/>
            <person name="Xun X."/>
            <person name="Sun Y."/>
            <person name="Guo X."/>
            <person name="Huan P."/>
            <person name="Dong B."/>
            <person name="Zhang L."/>
            <person name="Hu X."/>
            <person name="Sun X."/>
            <person name="Wang J."/>
            <person name="Zhao C."/>
            <person name="Wang Y."/>
            <person name="Wang D."/>
            <person name="Huang X."/>
            <person name="Wang R."/>
            <person name="Lv J."/>
            <person name="Li Y."/>
            <person name="Zhang Z."/>
            <person name="Liu B."/>
            <person name="Lu W."/>
            <person name="Hui Y."/>
            <person name="Liang J."/>
            <person name="Zhou Z."/>
            <person name="Hou R."/>
            <person name="Li X."/>
            <person name="Liu Y."/>
            <person name="Li H."/>
            <person name="Ning X."/>
            <person name="Lin Y."/>
            <person name="Zhao L."/>
            <person name="Xing Q."/>
            <person name="Dou J."/>
            <person name="Li Y."/>
            <person name="Mao J."/>
            <person name="Guo H."/>
            <person name="Dou H."/>
            <person name="Li T."/>
            <person name="Mu C."/>
            <person name="Jiang W."/>
            <person name="Fu Q."/>
            <person name="Fu X."/>
            <person name="Miao Y."/>
            <person name="Liu J."/>
            <person name="Yu Q."/>
            <person name="Li R."/>
            <person name="Liao H."/>
            <person name="Li X."/>
            <person name="Kong Y."/>
            <person name="Jiang Z."/>
            <person name="Chourrout D."/>
            <person name="Li R."/>
            <person name="Bao Z."/>
        </authorList>
    </citation>
    <scope>NUCLEOTIDE SEQUENCE [LARGE SCALE GENOMIC DNA]</scope>
    <source>
        <strain evidence="2 3">PY_sf001</strain>
    </source>
</reference>
<sequence length="198" mass="23032">MYSADSSDEEQRQRRRSRSHQRHKMPTYSGKERWEPFALKFERIMKDNRWSNRKTDYAAVCYCLVGDALEYADELPRTLGFTKLKNKLKERFNDKDVTLVARREQHCEKQEEIETLAEVALRIQTLSGDGFAHADNTTKNQVATEAFLKGCREKMAAQRPMERNPKTVHKALKYIKASVANQRALFGSRAPHNPSRQV</sequence>
<proteinExistence type="predicted"/>
<accession>A0A210QXJ4</accession>
<feature type="compositionally biased region" description="Basic residues" evidence="1">
    <location>
        <begin position="13"/>
        <end position="25"/>
    </location>
</feature>
<evidence type="ECO:0000313" key="3">
    <source>
        <dbReference type="Proteomes" id="UP000242188"/>
    </source>
</evidence>
<evidence type="ECO:0000313" key="2">
    <source>
        <dbReference type="EMBL" id="OWF53412.1"/>
    </source>
</evidence>
<dbReference type="AlphaFoldDB" id="A0A210QXJ4"/>
<dbReference type="Proteomes" id="UP000242188">
    <property type="component" value="Unassembled WGS sequence"/>
</dbReference>
<gene>
    <name evidence="2" type="ORF">KP79_PYT10510</name>
</gene>
<evidence type="ECO:0000256" key="1">
    <source>
        <dbReference type="SAM" id="MobiDB-lite"/>
    </source>
</evidence>
<protein>
    <submittedName>
        <fullName evidence="2">Uncharacterized protein</fullName>
    </submittedName>
</protein>
<keyword evidence="3" id="KW-1185">Reference proteome</keyword>
<comment type="caution">
    <text evidence="2">The sequence shown here is derived from an EMBL/GenBank/DDBJ whole genome shotgun (WGS) entry which is preliminary data.</text>
</comment>
<feature type="region of interest" description="Disordered" evidence="1">
    <location>
        <begin position="1"/>
        <end position="28"/>
    </location>
</feature>
<organism evidence="2 3">
    <name type="scientific">Mizuhopecten yessoensis</name>
    <name type="common">Japanese scallop</name>
    <name type="synonym">Patinopecten yessoensis</name>
    <dbReference type="NCBI Taxonomy" id="6573"/>
    <lineage>
        <taxon>Eukaryota</taxon>
        <taxon>Metazoa</taxon>
        <taxon>Spiralia</taxon>
        <taxon>Lophotrochozoa</taxon>
        <taxon>Mollusca</taxon>
        <taxon>Bivalvia</taxon>
        <taxon>Autobranchia</taxon>
        <taxon>Pteriomorphia</taxon>
        <taxon>Pectinida</taxon>
        <taxon>Pectinoidea</taxon>
        <taxon>Pectinidae</taxon>
        <taxon>Mizuhopecten</taxon>
    </lineage>
</organism>
<dbReference type="EMBL" id="NEDP02001349">
    <property type="protein sequence ID" value="OWF53412.1"/>
    <property type="molecule type" value="Genomic_DNA"/>
</dbReference>
<name>A0A210QXJ4_MIZYE</name>